<dbReference type="OrthoDB" id="10402630at2759"/>
<dbReference type="SUPFAM" id="SSF53098">
    <property type="entry name" value="Ribonuclease H-like"/>
    <property type="match status" value="1"/>
</dbReference>
<comment type="caution">
    <text evidence="1">The sequence shown here is derived from an EMBL/GenBank/DDBJ whole genome shotgun (WGS) entry which is preliminary data.</text>
</comment>
<evidence type="ECO:0000313" key="1">
    <source>
        <dbReference type="EMBL" id="CAI2194085.1"/>
    </source>
</evidence>
<organism evidence="1 2">
    <name type="scientific">Funneliformis geosporum</name>
    <dbReference type="NCBI Taxonomy" id="1117311"/>
    <lineage>
        <taxon>Eukaryota</taxon>
        <taxon>Fungi</taxon>
        <taxon>Fungi incertae sedis</taxon>
        <taxon>Mucoromycota</taxon>
        <taxon>Glomeromycotina</taxon>
        <taxon>Glomeromycetes</taxon>
        <taxon>Glomerales</taxon>
        <taxon>Glomeraceae</taxon>
        <taxon>Funneliformis</taxon>
    </lineage>
</organism>
<accession>A0A9W4WY17</accession>
<name>A0A9W4WY17_9GLOM</name>
<gene>
    <name evidence="1" type="ORF">FWILDA_LOCUS16399</name>
</gene>
<dbReference type="EMBL" id="CAMKVN010010441">
    <property type="protein sequence ID" value="CAI2194085.1"/>
    <property type="molecule type" value="Genomic_DNA"/>
</dbReference>
<dbReference type="Proteomes" id="UP001153678">
    <property type="component" value="Unassembled WGS sequence"/>
</dbReference>
<protein>
    <submittedName>
        <fullName evidence="1">9950_t:CDS:1</fullName>
    </submittedName>
</protein>
<feature type="non-terminal residue" evidence="1">
    <location>
        <position position="1"/>
    </location>
</feature>
<proteinExistence type="predicted"/>
<dbReference type="Gene3D" id="3.30.420.10">
    <property type="entry name" value="Ribonuclease H-like superfamily/Ribonuclease H"/>
    <property type="match status" value="1"/>
</dbReference>
<dbReference type="InterPro" id="IPR036397">
    <property type="entry name" value="RNaseH_sf"/>
</dbReference>
<sequence length="229" mass="26386">EKYLLGFLTLDDIVARNDEGLTPILKNALFKRQEIPFMAIENEGSTERINGTYHYILRLYGHLINGQKVLVTLMDIQVFFDILVPDRETPDKCKEKDHTLVLTWDIETQSQELGEFAKVLDLNHNVFMISMILHWKDDSKPLKQICFVDTMIGVLLWKEHIISTYSNGCGRAKSENDFMKKYPVKAPEEGEEDLEEKEYMGSPIKIKISTGDYFTSSFLKLPDCVSINV</sequence>
<keyword evidence="2" id="KW-1185">Reference proteome</keyword>
<dbReference type="GO" id="GO:0003676">
    <property type="term" value="F:nucleic acid binding"/>
    <property type="evidence" value="ECO:0007669"/>
    <property type="project" value="InterPro"/>
</dbReference>
<evidence type="ECO:0000313" key="2">
    <source>
        <dbReference type="Proteomes" id="UP001153678"/>
    </source>
</evidence>
<reference evidence="1" key="1">
    <citation type="submission" date="2022-08" db="EMBL/GenBank/DDBJ databases">
        <authorList>
            <person name="Kallberg Y."/>
            <person name="Tangrot J."/>
            <person name="Rosling A."/>
        </authorList>
    </citation>
    <scope>NUCLEOTIDE SEQUENCE</scope>
    <source>
        <strain evidence="1">Wild A</strain>
    </source>
</reference>
<dbReference type="AlphaFoldDB" id="A0A9W4WY17"/>
<dbReference type="InterPro" id="IPR012337">
    <property type="entry name" value="RNaseH-like_sf"/>
</dbReference>